<evidence type="ECO:0000256" key="2">
    <source>
        <dbReference type="ARBA" id="ARBA00022643"/>
    </source>
</evidence>
<dbReference type="Proteomes" id="UP001494902">
    <property type="component" value="Unassembled WGS sequence"/>
</dbReference>
<name>A0ABV1K7G4_9PSEU</name>
<dbReference type="InterPro" id="IPR011251">
    <property type="entry name" value="Luciferase-like_dom"/>
</dbReference>
<keyword evidence="1" id="KW-0285">Flavoprotein</keyword>
<dbReference type="InterPro" id="IPR050172">
    <property type="entry name" value="SsuD_RutA_monooxygenase"/>
</dbReference>
<dbReference type="Pfam" id="PF00296">
    <property type="entry name" value="Bac_luciferase"/>
    <property type="match status" value="1"/>
</dbReference>
<dbReference type="SUPFAM" id="SSF51679">
    <property type="entry name" value="Bacterial luciferase-like"/>
    <property type="match status" value="1"/>
</dbReference>
<dbReference type="PANTHER" id="PTHR42847:SF4">
    <property type="entry name" value="ALKANESULFONATE MONOOXYGENASE-RELATED"/>
    <property type="match status" value="1"/>
</dbReference>
<evidence type="ECO:0000256" key="3">
    <source>
        <dbReference type="ARBA" id="ARBA00023002"/>
    </source>
</evidence>
<gene>
    <name evidence="6" type="ORF">WIS52_06420</name>
</gene>
<evidence type="ECO:0000256" key="1">
    <source>
        <dbReference type="ARBA" id="ARBA00022630"/>
    </source>
</evidence>
<dbReference type="Gene3D" id="3.20.20.30">
    <property type="entry name" value="Luciferase-like domain"/>
    <property type="match status" value="1"/>
</dbReference>
<keyword evidence="3" id="KW-0560">Oxidoreductase</keyword>
<organism evidence="6 7">
    <name type="scientific">Pseudonocardia nematodicida</name>
    <dbReference type="NCBI Taxonomy" id="1206997"/>
    <lineage>
        <taxon>Bacteria</taxon>
        <taxon>Bacillati</taxon>
        <taxon>Actinomycetota</taxon>
        <taxon>Actinomycetes</taxon>
        <taxon>Pseudonocardiales</taxon>
        <taxon>Pseudonocardiaceae</taxon>
        <taxon>Pseudonocardia</taxon>
    </lineage>
</organism>
<comment type="caution">
    <text evidence="6">The sequence shown here is derived from an EMBL/GenBank/DDBJ whole genome shotgun (WGS) entry which is preliminary data.</text>
</comment>
<reference evidence="6 7" key="1">
    <citation type="submission" date="2024-03" db="EMBL/GenBank/DDBJ databases">
        <title>Draft genome sequence of Pseudonocardia nematodicida JCM 31783.</title>
        <authorList>
            <person name="Butdee W."/>
            <person name="Duangmal K."/>
        </authorList>
    </citation>
    <scope>NUCLEOTIDE SEQUENCE [LARGE SCALE GENOMIC DNA]</scope>
    <source>
        <strain evidence="6 7">JCM 31783</strain>
    </source>
</reference>
<feature type="domain" description="Luciferase-like" evidence="5">
    <location>
        <begin position="7"/>
        <end position="323"/>
    </location>
</feature>
<protein>
    <submittedName>
        <fullName evidence="6">LLM class flavin-dependent oxidoreductase</fullName>
    </submittedName>
</protein>
<evidence type="ECO:0000259" key="5">
    <source>
        <dbReference type="Pfam" id="PF00296"/>
    </source>
</evidence>
<keyword evidence="4" id="KW-0503">Monooxygenase</keyword>
<dbReference type="InterPro" id="IPR036661">
    <property type="entry name" value="Luciferase-like_sf"/>
</dbReference>
<keyword evidence="7" id="KW-1185">Reference proteome</keyword>
<sequence>MSLSIGYFFPAGQTNHVWSDEAARRTPRLNRENLLELARTAEDVGFDSLFIADNWSGHQRAAELAGHQSPAYHAPLLAMGIFAVTERIGVVSTFHTTHHKPAHVARMGATLADFSSGRWGWNVVTGFSDAEAALFGEEFVPHDERYEMAAEFVDVVDRLWTEQEPFDHDGRYYRMKGRIKAPRPAARPRLVSAGASEAGTAFAARYCDELVTLAKDDDGLRGVESRLAGLTAGTGRNVSVTPFAIALVRENEGEAEEEYARLLESLNHDAAWEIAGDILGSIESARAMFDKLGEDKAVRALGSGEAMIQLVGTPEQVAERLTRLTSEIDIRNILVNFPLWSPAELRGFGKVLDLLADAGVWSRPSGRPW</sequence>
<evidence type="ECO:0000313" key="6">
    <source>
        <dbReference type="EMBL" id="MEQ3550101.1"/>
    </source>
</evidence>
<proteinExistence type="predicted"/>
<accession>A0ABV1K7G4</accession>
<keyword evidence="2" id="KW-0288">FMN</keyword>
<evidence type="ECO:0000256" key="4">
    <source>
        <dbReference type="ARBA" id="ARBA00023033"/>
    </source>
</evidence>
<dbReference type="EMBL" id="JBEDNQ010000002">
    <property type="protein sequence ID" value="MEQ3550101.1"/>
    <property type="molecule type" value="Genomic_DNA"/>
</dbReference>
<evidence type="ECO:0000313" key="7">
    <source>
        <dbReference type="Proteomes" id="UP001494902"/>
    </source>
</evidence>
<dbReference type="RefSeq" id="WP_349297183.1">
    <property type="nucleotide sequence ID" value="NZ_JBEDNQ010000002.1"/>
</dbReference>
<dbReference type="PANTHER" id="PTHR42847">
    <property type="entry name" value="ALKANESULFONATE MONOOXYGENASE"/>
    <property type="match status" value="1"/>
</dbReference>